<gene>
    <name evidence="2" type="ORF">JM946_13810</name>
</gene>
<comment type="caution">
    <text evidence="2">The sequence shown here is derived from an EMBL/GenBank/DDBJ whole genome shotgun (WGS) entry which is preliminary data.</text>
</comment>
<name>A0ABS1WXZ7_9GAMM</name>
<feature type="region of interest" description="Disordered" evidence="1">
    <location>
        <begin position="1"/>
        <end position="29"/>
    </location>
</feature>
<dbReference type="Proteomes" id="UP000661077">
    <property type="component" value="Unassembled WGS sequence"/>
</dbReference>
<organism evidence="2 3">
    <name type="scientific">Steroidobacter gossypii</name>
    <dbReference type="NCBI Taxonomy" id="2805490"/>
    <lineage>
        <taxon>Bacteria</taxon>
        <taxon>Pseudomonadati</taxon>
        <taxon>Pseudomonadota</taxon>
        <taxon>Gammaproteobacteria</taxon>
        <taxon>Steroidobacterales</taxon>
        <taxon>Steroidobacteraceae</taxon>
        <taxon>Steroidobacter</taxon>
    </lineage>
</organism>
<keyword evidence="3" id="KW-1185">Reference proteome</keyword>
<protein>
    <submittedName>
        <fullName evidence="2">Uncharacterized protein</fullName>
    </submittedName>
</protein>
<evidence type="ECO:0000313" key="3">
    <source>
        <dbReference type="Proteomes" id="UP000661077"/>
    </source>
</evidence>
<sequence>MSERIDEVGPAKRTHGVAGREGAVPADALDREKWHVEQSFREREFAVKEREISIRRAEIKLKSKELARGLEESARRSNHGCGDCRSGNAVISILNGRNQRSLEAQKAEQARILEMIKTGSADKAAGNRSFCWMRG</sequence>
<evidence type="ECO:0000256" key="1">
    <source>
        <dbReference type="SAM" id="MobiDB-lite"/>
    </source>
</evidence>
<proteinExistence type="predicted"/>
<accession>A0ABS1WXZ7</accession>
<evidence type="ECO:0000313" key="2">
    <source>
        <dbReference type="EMBL" id="MBM0105812.1"/>
    </source>
</evidence>
<feature type="compositionally biased region" description="Basic and acidic residues" evidence="1">
    <location>
        <begin position="1"/>
        <end position="10"/>
    </location>
</feature>
<dbReference type="RefSeq" id="WP_203167834.1">
    <property type="nucleotide sequence ID" value="NZ_JAEVLS010000002.1"/>
</dbReference>
<reference evidence="2 3" key="1">
    <citation type="journal article" date="2021" name="Int. J. Syst. Evol. Microbiol.">
        <title>Steroidobacter gossypii sp. nov., isolated from soil of cotton cropping field.</title>
        <authorList>
            <person name="Huang R."/>
            <person name="Yang S."/>
            <person name="Zhen C."/>
            <person name="Liu W."/>
        </authorList>
    </citation>
    <scope>NUCLEOTIDE SEQUENCE [LARGE SCALE GENOMIC DNA]</scope>
    <source>
        <strain evidence="2 3">S1-65</strain>
    </source>
</reference>
<dbReference type="EMBL" id="JAEVLS010000002">
    <property type="protein sequence ID" value="MBM0105812.1"/>
    <property type="molecule type" value="Genomic_DNA"/>
</dbReference>